<reference evidence="4" key="1">
    <citation type="journal article" date="2023" name="Commun. Biol.">
        <title>Genome analysis of Parmales, the sister group of diatoms, reveals the evolutionary specialization of diatoms from phago-mixotrophs to photoautotrophs.</title>
        <authorList>
            <person name="Ban H."/>
            <person name="Sato S."/>
            <person name="Yoshikawa S."/>
            <person name="Yamada K."/>
            <person name="Nakamura Y."/>
            <person name="Ichinomiya M."/>
            <person name="Sato N."/>
            <person name="Blanc-Mathieu R."/>
            <person name="Endo H."/>
            <person name="Kuwata A."/>
            <person name="Ogata H."/>
        </authorList>
    </citation>
    <scope>NUCLEOTIDE SEQUENCE [LARGE SCALE GENOMIC DNA]</scope>
    <source>
        <strain evidence="4">NIES 3701</strain>
    </source>
</reference>
<name>A0A9W7B9W7_9STRA</name>
<keyword evidence="2" id="KW-0732">Signal</keyword>
<feature type="region of interest" description="Disordered" evidence="1">
    <location>
        <begin position="554"/>
        <end position="597"/>
    </location>
</feature>
<feature type="compositionally biased region" description="Basic residues" evidence="1">
    <location>
        <begin position="57"/>
        <end position="69"/>
    </location>
</feature>
<dbReference type="AlphaFoldDB" id="A0A9W7B9W7"/>
<comment type="caution">
    <text evidence="3">The sequence shown here is derived from an EMBL/GenBank/DDBJ whole genome shotgun (WGS) entry which is preliminary data.</text>
</comment>
<evidence type="ECO:0000313" key="4">
    <source>
        <dbReference type="Proteomes" id="UP001165085"/>
    </source>
</evidence>
<proteinExistence type="predicted"/>
<keyword evidence="4" id="KW-1185">Reference proteome</keyword>
<dbReference type="EMBL" id="BRXY01000286">
    <property type="protein sequence ID" value="GMH83842.1"/>
    <property type="molecule type" value="Genomic_DNA"/>
</dbReference>
<evidence type="ECO:0000313" key="3">
    <source>
        <dbReference type="EMBL" id="GMH83842.1"/>
    </source>
</evidence>
<feature type="compositionally biased region" description="Polar residues" evidence="1">
    <location>
        <begin position="38"/>
        <end position="56"/>
    </location>
</feature>
<organism evidence="3 4">
    <name type="scientific">Triparma strigata</name>
    <dbReference type="NCBI Taxonomy" id="1606541"/>
    <lineage>
        <taxon>Eukaryota</taxon>
        <taxon>Sar</taxon>
        <taxon>Stramenopiles</taxon>
        <taxon>Ochrophyta</taxon>
        <taxon>Bolidophyceae</taxon>
        <taxon>Parmales</taxon>
        <taxon>Triparmaceae</taxon>
        <taxon>Triparma</taxon>
    </lineage>
</organism>
<feature type="compositionally biased region" description="Basic and acidic residues" evidence="1">
    <location>
        <begin position="556"/>
        <end position="577"/>
    </location>
</feature>
<gene>
    <name evidence="3" type="ORF">TrST_g9392</name>
</gene>
<feature type="signal peptide" evidence="2">
    <location>
        <begin position="1"/>
        <end position="19"/>
    </location>
</feature>
<sequence length="610" mass="67102">MNHFSPVIFLASLTNPSAASITPSTRHVMGRVSFAKGKNTSSNGRKNISNSRSTAMKNKKKQKPKRRFKTPTSLSDTDSDTSSTSFLDYLPTVTPSKALRSVVLPHPSSSSSLPRRQSSLLPSFPPPHILLLDVRLPSSPSFSLSARLSTHRRLTQYLLDTLHRKRWLTATSKIISGVTCEVRDFVGEDDMLGPEVGGFELPDSEFGGEESFKYFGALVMKVSRVLLEEKRKGGAGRKKKKSAGAKISFLIPDTAIVTCPDYETHASKFSSTCTSLLSSPDVASLTIVLVLTEAPTSHTSRFVKSLEPVQVEVVRATSLAMLDYLKSWCLTVPSSIAKINIPGEEECELKVEVRPTVWDGISTVHPVSDLDVVQVIDSTQIDVKALHGTPLQGTLPPSLPVAERQSTTTLLSQICLHLVSTGSGLLLRSRDRSKKTKKHASYVCLPEANCTGLILLPVSSFEDVFSKNSETDIVDEMGEDADEVRDYVERTIGAMKRTRFNPCLIDEVGEEGRRREGDGLDVRDLNLFDEDYDDDGELSDSTKEYEAVPEQIFTTGKDEEKDEEKEKENNVQEKKTETGGLFAGEVESDSDDARLLDDDDFGGMGCFVYD</sequence>
<dbReference type="Proteomes" id="UP001165085">
    <property type="component" value="Unassembled WGS sequence"/>
</dbReference>
<feature type="chain" id="PRO_5040933131" evidence="2">
    <location>
        <begin position="20"/>
        <end position="610"/>
    </location>
</feature>
<accession>A0A9W7B9W7</accession>
<protein>
    <submittedName>
        <fullName evidence="3">Uncharacterized protein</fullName>
    </submittedName>
</protein>
<dbReference type="OrthoDB" id="10455184at2759"/>
<evidence type="ECO:0000256" key="2">
    <source>
        <dbReference type="SAM" id="SignalP"/>
    </source>
</evidence>
<evidence type="ECO:0000256" key="1">
    <source>
        <dbReference type="SAM" id="MobiDB-lite"/>
    </source>
</evidence>
<feature type="region of interest" description="Disordered" evidence="1">
    <location>
        <begin position="34"/>
        <end position="82"/>
    </location>
</feature>
<feature type="compositionally biased region" description="Low complexity" evidence="1">
    <location>
        <begin position="70"/>
        <end position="82"/>
    </location>
</feature>